<dbReference type="EMBL" id="SEYY01014110">
    <property type="protein sequence ID" value="KAB7500386.1"/>
    <property type="molecule type" value="Genomic_DNA"/>
</dbReference>
<keyword evidence="2" id="KW-1185">Reference proteome</keyword>
<evidence type="ECO:0000313" key="2">
    <source>
        <dbReference type="Proteomes" id="UP000326759"/>
    </source>
</evidence>
<gene>
    <name evidence="1" type="ORF">Anas_12549</name>
</gene>
<name>A0A5N5T1T6_9CRUS</name>
<accession>A0A5N5T1T6</accession>
<evidence type="ECO:0000313" key="1">
    <source>
        <dbReference type="EMBL" id="KAB7500386.1"/>
    </source>
</evidence>
<sequence length="95" mass="10539">DENFSVANLTASSVNLDSVEKVVISCKEIYYYQSVVQLSTFYNMDRINLSHNDADVMVSGALKGLTQLEELHLQSNNIGKIDDEALEGLRTPIDS</sequence>
<dbReference type="AlphaFoldDB" id="A0A5N5T1T6"/>
<dbReference type="SUPFAM" id="SSF52058">
    <property type="entry name" value="L domain-like"/>
    <property type="match status" value="1"/>
</dbReference>
<dbReference type="Gene3D" id="3.80.10.10">
    <property type="entry name" value="Ribonuclease Inhibitor"/>
    <property type="match status" value="1"/>
</dbReference>
<organism evidence="1 2">
    <name type="scientific">Armadillidium nasatum</name>
    <dbReference type="NCBI Taxonomy" id="96803"/>
    <lineage>
        <taxon>Eukaryota</taxon>
        <taxon>Metazoa</taxon>
        <taxon>Ecdysozoa</taxon>
        <taxon>Arthropoda</taxon>
        <taxon>Crustacea</taxon>
        <taxon>Multicrustacea</taxon>
        <taxon>Malacostraca</taxon>
        <taxon>Eumalacostraca</taxon>
        <taxon>Peracarida</taxon>
        <taxon>Isopoda</taxon>
        <taxon>Oniscidea</taxon>
        <taxon>Crinocheta</taxon>
        <taxon>Armadillidiidae</taxon>
        <taxon>Armadillidium</taxon>
    </lineage>
</organism>
<dbReference type="Pfam" id="PF13855">
    <property type="entry name" value="LRR_8"/>
    <property type="match status" value="1"/>
</dbReference>
<dbReference type="Proteomes" id="UP000326759">
    <property type="component" value="Unassembled WGS sequence"/>
</dbReference>
<dbReference type="PROSITE" id="PS51450">
    <property type="entry name" value="LRR"/>
    <property type="match status" value="1"/>
</dbReference>
<reference evidence="1 2" key="1">
    <citation type="journal article" date="2019" name="PLoS Biol.">
        <title>Sex chromosomes control vertical transmission of feminizing Wolbachia symbionts in an isopod.</title>
        <authorList>
            <person name="Becking T."/>
            <person name="Chebbi M.A."/>
            <person name="Giraud I."/>
            <person name="Moumen B."/>
            <person name="Laverre T."/>
            <person name="Caubet Y."/>
            <person name="Peccoud J."/>
            <person name="Gilbert C."/>
            <person name="Cordaux R."/>
        </authorList>
    </citation>
    <scope>NUCLEOTIDE SEQUENCE [LARGE SCALE GENOMIC DNA]</scope>
    <source>
        <strain evidence="1">ANa2</strain>
        <tissue evidence="1">Whole body excluding digestive tract and cuticle</tissue>
    </source>
</reference>
<protein>
    <submittedName>
        <fullName evidence="1">Uncharacterized protein</fullName>
    </submittedName>
</protein>
<comment type="caution">
    <text evidence="1">The sequence shown here is derived from an EMBL/GenBank/DDBJ whole genome shotgun (WGS) entry which is preliminary data.</text>
</comment>
<feature type="non-terminal residue" evidence="1">
    <location>
        <position position="1"/>
    </location>
</feature>
<proteinExistence type="predicted"/>
<dbReference type="InterPro" id="IPR001611">
    <property type="entry name" value="Leu-rich_rpt"/>
</dbReference>
<dbReference type="InterPro" id="IPR032675">
    <property type="entry name" value="LRR_dom_sf"/>
</dbReference>
<dbReference type="OrthoDB" id="1055097at2759"/>